<dbReference type="SMART" id="SM00248">
    <property type="entry name" value="ANK"/>
    <property type="match status" value="5"/>
</dbReference>
<dbReference type="CDD" id="cd03784">
    <property type="entry name" value="GT1_Gtf-like"/>
    <property type="match status" value="1"/>
</dbReference>
<dbReference type="Gene3D" id="1.25.40.20">
    <property type="entry name" value="Ankyrin repeat-containing domain"/>
    <property type="match status" value="2"/>
</dbReference>
<feature type="repeat" description="ANK" evidence="3">
    <location>
        <begin position="1563"/>
        <end position="1596"/>
    </location>
</feature>
<feature type="domain" description="Glycosyltransferase family 28 N-terminal" evidence="5">
    <location>
        <begin position="101"/>
        <end position="257"/>
    </location>
</feature>
<dbReference type="Pfam" id="PF24883">
    <property type="entry name" value="NPHP3_N"/>
    <property type="match status" value="1"/>
</dbReference>
<dbReference type="SUPFAM" id="SSF53756">
    <property type="entry name" value="UDP-Glycosyltransferase/glycogen phosphorylase"/>
    <property type="match status" value="1"/>
</dbReference>
<dbReference type="GO" id="GO:0016906">
    <property type="term" value="F:sterol 3-beta-glucosyltransferase activity"/>
    <property type="evidence" value="ECO:0007669"/>
    <property type="project" value="UniProtKB-ARBA"/>
</dbReference>
<keyword evidence="1" id="KW-0808">Transferase</keyword>
<feature type="domain" description="GPI inositol-deacylase winged helix" evidence="7">
    <location>
        <begin position="1220"/>
        <end position="1300"/>
    </location>
</feature>
<dbReference type="Gene3D" id="3.40.50.300">
    <property type="entry name" value="P-loop containing nucleotide triphosphate hydrolases"/>
    <property type="match status" value="1"/>
</dbReference>
<feature type="repeat" description="ANK" evidence="3">
    <location>
        <begin position="1597"/>
        <end position="1621"/>
    </location>
</feature>
<dbReference type="InterPro" id="IPR002110">
    <property type="entry name" value="Ankyrin_rpt"/>
</dbReference>
<reference evidence="9" key="1">
    <citation type="submission" date="2021-03" db="EMBL/GenBank/DDBJ databases">
        <authorList>
            <person name="Tagirdzhanova G."/>
        </authorList>
    </citation>
    <scope>NUCLEOTIDE SEQUENCE</scope>
</reference>
<dbReference type="PROSITE" id="PS50297">
    <property type="entry name" value="ANK_REP_REGION"/>
    <property type="match status" value="2"/>
</dbReference>
<keyword evidence="3" id="KW-0040">ANK repeat</keyword>
<name>A0A8H3IRZ1_9LECA</name>
<dbReference type="Pfam" id="PF13637">
    <property type="entry name" value="Ank_4"/>
    <property type="match status" value="1"/>
</dbReference>
<evidence type="ECO:0000313" key="10">
    <source>
        <dbReference type="Proteomes" id="UP000664534"/>
    </source>
</evidence>
<feature type="domain" description="Erythromycin biosynthesis protein CIII-like C-terminal" evidence="6">
    <location>
        <begin position="420"/>
        <end position="509"/>
    </location>
</feature>
<dbReference type="InterPro" id="IPR056884">
    <property type="entry name" value="NPHP3-like_N"/>
</dbReference>
<dbReference type="FunFam" id="3.40.50.2000:FF:000100">
    <property type="entry name" value="Glycosyltransferase family 1 protein"/>
    <property type="match status" value="1"/>
</dbReference>
<dbReference type="GO" id="GO:0005975">
    <property type="term" value="P:carbohydrate metabolic process"/>
    <property type="evidence" value="ECO:0007669"/>
    <property type="project" value="InterPro"/>
</dbReference>
<dbReference type="PANTHER" id="PTHR48050:SF13">
    <property type="entry name" value="STEROL 3-BETA-GLUCOSYLTRANSFERASE UGT80A2"/>
    <property type="match status" value="1"/>
</dbReference>
<dbReference type="InterPro" id="IPR004276">
    <property type="entry name" value="GlycoTrans_28_N"/>
</dbReference>
<dbReference type="InterPro" id="IPR036770">
    <property type="entry name" value="Ankyrin_rpt-contain_sf"/>
</dbReference>
<dbReference type="InterPro" id="IPR002213">
    <property type="entry name" value="UDP_glucos_trans"/>
</dbReference>
<dbReference type="SUPFAM" id="SSF48403">
    <property type="entry name" value="Ankyrin repeat"/>
    <property type="match status" value="1"/>
</dbReference>
<dbReference type="Pfam" id="PF06722">
    <property type="entry name" value="EryCIII-like_C"/>
    <property type="match status" value="1"/>
</dbReference>
<feature type="region of interest" description="Disordered" evidence="4">
    <location>
        <begin position="1"/>
        <end position="48"/>
    </location>
</feature>
<dbReference type="OrthoDB" id="5835829at2759"/>
<evidence type="ECO:0008006" key="11">
    <source>
        <dbReference type="Google" id="ProtNLM"/>
    </source>
</evidence>
<evidence type="ECO:0000256" key="4">
    <source>
        <dbReference type="SAM" id="MobiDB-lite"/>
    </source>
</evidence>
<evidence type="ECO:0000259" key="6">
    <source>
        <dbReference type="Pfam" id="PF06722"/>
    </source>
</evidence>
<feature type="repeat" description="ANK" evidence="3">
    <location>
        <begin position="1502"/>
        <end position="1525"/>
    </location>
</feature>
<dbReference type="EMBL" id="CAJPDT010000034">
    <property type="protein sequence ID" value="CAF9923814.1"/>
    <property type="molecule type" value="Genomic_DNA"/>
</dbReference>
<dbReference type="InterPro" id="IPR010610">
    <property type="entry name" value="EryCIII-like_C"/>
</dbReference>
<evidence type="ECO:0000256" key="2">
    <source>
        <dbReference type="ARBA" id="ARBA00022737"/>
    </source>
</evidence>
<evidence type="ECO:0000256" key="3">
    <source>
        <dbReference type="PROSITE-ProRule" id="PRU00023"/>
    </source>
</evidence>
<dbReference type="InterPro" id="IPR054471">
    <property type="entry name" value="GPIID_WHD"/>
</dbReference>
<evidence type="ECO:0000313" key="9">
    <source>
        <dbReference type="EMBL" id="CAF9923814.1"/>
    </source>
</evidence>
<feature type="domain" description="Nephrocystin 3-like N-terminal" evidence="8">
    <location>
        <begin position="946"/>
        <end position="1110"/>
    </location>
</feature>
<protein>
    <recommendedName>
        <fullName evidence="11">Glycosyltransferase family 28 N-terminal domain-containing protein</fullName>
    </recommendedName>
</protein>
<gene>
    <name evidence="9" type="ORF">IMSHALPRED_006024</name>
</gene>
<dbReference type="PANTHER" id="PTHR48050">
    <property type="entry name" value="STEROL 3-BETA-GLUCOSYLTRANSFERASE"/>
    <property type="match status" value="1"/>
</dbReference>
<keyword evidence="2" id="KW-0677">Repeat</keyword>
<dbReference type="InterPro" id="IPR027417">
    <property type="entry name" value="P-loop_NTPase"/>
</dbReference>
<dbReference type="Pfam" id="PF22939">
    <property type="entry name" value="WHD_GPIID"/>
    <property type="match status" value="1"/>
</dbReference>
<proteinExistence type="predicted"/>
<comment type="caution">
    <text evidence="9">The sequence shown here is derived from an EMBL/GenBank/DDBJ whole genome shotgun (WGS) entry which is preliminary data.</text>
</comment>
<dbReference type="Proteomes" id="UP000664534">
    <property type="component" value="Unassembled WGS sequence"/>
</dbReference>
<dbReference type="Pfam" id="PF12796">
    <property type="entry name" value="Ank_2"/>
    <property type="match status" value="2"/>
</dbReference>
<dbReference type="Pfam" id="PF03033">
    <property type="entry name" value="Glyco_transf_28"/>
    <property type="match status" value="1"/>
</dbReference>
<dbReference type="InterPro" id="IPR050426">
    <property type="entry name" value="Glycosyltransferase_28"/>
</dbReference>
<dbReference type="FunFam" id="3.40.50.2000:FF:000009">
    <property type="entry name" value="Sterol 3-beta-glucosyltransferase UGT80A2"/>
    <property type="match status" value="1"/>
</dbReference>
<keyword evidence="10" id="KW-1185">Reference proteome</keyword>
<evidence type="ECO:0000259" key="8">
    <source>
        <dbReference type="Pfam" id="PF24883"/>
    </source>
</evidence>
<feature type="region of interest" description="Disordered" evidence="4">
    <location>
        <begin position="69"/>
        <end position="96"/>
    </location>
</feature>
<evidence type="ECO:0000259" key="5">
    <source>
        <dbReference type="Pfam" id="PF03033"/>
    </source>
</evidence>
<sequence length="1705" mass="186841">MPSATYSGASGRPQTEDAPPAYRNATGPDDLRQEGLSTQTQMRDDGRIDIHINEADKHLARQIEQVQLAARHEEPATPPASAHTSSRLDAEPAGPPPPLNIVIQVVGSRGDVQPFVALGKELANKYRHRVRLATHGTFKKFVEENGLEFFDIGGDPTALMAFMVKNPGLIPGMRSLKDGDVGKRRKDMAEILQGCWRSCADSDEANGDEGSPRKVKPFVAHAIIANPPSYAHIHCAQKLGVPLHLMFTMPWSPTHEFPHPLANIKSSNASGSMTNEMSYTVVDIMTWQGLGDLTNKFRQETLDLGKITQAAAISALHRLQIPYTYCWSPALIPKPKDWSPNISISGFYFLSLASNYRPEADLAEFLASGPPPVYIGFGSIVVDDPEAMTKLIFEAVKKTGQRALVSKGWGGLGGSELGKPDGVFMLGNCPHDWLFQHVSCVVHHGGAGTMAAGIALGRPTVIVPFFGDQPFWGAMIARAGAGPLPIPYKQLTPERLSAAILEALRPETLERARELGEHIREEKGCEAGAASFHARLNVERLRCSIAPTRAAVWQVRTKGSKKDGIKLSAFAATVLGNEGVLDVNQLRLYRPCEHAVDELVVVSNLNGPNPILSTLGSVASAVINFPIDVGKAYAGVVTKPYQGAKADGWRGFGKGLGKGLIGLLPRRGIVVHGTAYGIRALYLAIHKRIGSDTLSFILAAHFAQGFEDVKTSTEEERSDVLKRWRVLSPVLEREQSGPGTILIEFKASVHPRQDMSFGVGVGDILAVSKLALGIWGRVRDSSDQFKAIRGEAAGLKIVLDDLAEQVSNGQLGSQQITQLSTLVEGCRKVLEDLDVKVKKYDSLDVHTPGLGAKTERVWKKLKWDPSEIDALRLRIISNIASLEAFNAGIASRSSHVTNQKIDILDDHVKSLHLDIEHKDRQAILDWLSSSNFPAQQATLSSGRQGGTGSWLIESKEFKTWTEAGGGTLICQGIPGAGKTMLASLVIDHLKETLCSGSSGVIYTYCDYRMQQEQTLSGLIASLLKQTLQQQQVVPTDLKEACQGHIRAGTRPKVQEMLNMLQTAMESFSRTYVIVDALDELSSQDQVRQNLLKELRGLQDVHEYNLLITSRHIPNLTLEFPEPLCLEIRASPEDVRRYVYGHMTQLSNCVKTSMGLQESIASSVVAAVDGMFLLAQLHLDSLKDQTSPKAIKRTLLDLPKGFKDLGRAYKGAMQRIDDQLEGFRSLAKQVLGWLTYAERLMSITELQHAIAIELGERELDEDNLVDPGELVSVCAGLVVVDDQSSAVRLVHYTTQEYFEQHGDSLLPGAPQTIAESCLTYLLYDDFATGWLYKQENELDSVSIVVDNDDTTIIPSYDNSHFPEAVESRLRNHPFYTYAAQYWAMHATDGVQYRAEKLLLEFVKDDTKVSSAAQVLMLLSEDPYMALCDWDESRSPKPVSAMHLLSYLGAEKLISILLDQGFEADTRDLNTATPLWWAACSGDVEVVKLLVGREDVDINACNRQGGTPLSQAVEEGHSAVVELLLSRKDINTGTSLLRARSYGPTDILRRLLERDDVNVNMVNENGETALSEAAISGWPDSVATLLARADININSVDKRGKTPLILAAIYGHTAVVELLLSHGGVNVNIGADRGGTALLEAAISGHGDVVKLLLAYATIDLDLEDREGRSILTQVEEEQKDFENFYGIQHDQLEFLRVALKERSLRR</sequence>
<dbReference type="PROSITE" id="PS50088">
    <property type="entry name" value="ANK_REPEAT"/>
    <property type="match status" value="3"/>
</dbReference>
<accession>A0A8H3IRZ1</accession>
<organism evidence="9 10">
    <name type="scientific">Imshaugia aleurites</name>
    <dbReference type="NCBI Taxonomy" id="172621"/>
    <lineage>
        <taxon>Eukaryota</taxon>
        <taxon>Fungi</taxon>
        <taxon>Dikarya</taxon>
        <taxon>Ascomycota</taxon>
        <taxon>Pezizomycotina</taxon>
        <taxon>Lecanoromycetes</taxon>
        <taxon>OSLEUM clade</taxon>
        <taxon>Lecanoromycetidae</taxon>
        <taxon>Lecanorales</taxon>
        <taxon>Lecanorineae</taxon>
        <taxon>Parmeliaceae</taxon>
        <taxon>Imshaugia</taxon>
    </lineage>
</organism>
<dbReference type="Gene3D" id="3.40.50.2000">
    <property type="entry name" value="Glycogen Phosphorylase B"/>
    <property type="match status" value="2"/>
</dbReference>
<evidence type="ECO:0000256" key="1">
    <source>
        <dbReference type="ARBA" id="ARBA00022679"/>
    </source>
</evidence>
<dbReference type="SUPFAM" id="SSF52540">
    <property type="entry name" value="P-loop containing nucleoside triphosphate hydrolases"/>
    <property type="match status" value="1"/>
</dbReference>
<evidence type="ECO:0000259" key="7">
    <source>
        <dbReference type="Pfam" id="PF22939"/>
    </source>
</evidence>